<name>A0A2A4FDL0_9BURK</name>
<dbReference type="GO" id="GO:0046872">
    <property type="term" value="F:metal ion binding"/>
    <property type="evidence" value="ECO:0007669"/>
    <property type="project" value="UniProtKB-KW"/>
</dbReference>
<dbReference type="PANTHER" id="PTHR14218:SF15">
    <property type="entry name" value="TRIPEPTIDYL-PEPTIDASE 1"/>
    <property type="match status" value="1"/>
</dbReference>
<feature type="region of interest" description="Disordered" evidence="9">
    <location>
        <begin position="1"/>
        <end position="22"/>
    </location>
</feature>
<evidence type="ECO:0000256" key="3">
    <source>
        <dbReference type="ARBA" id="ARBA00022723"/>
    </source>
</evidence>
<dbReference type="GO" id="GO:0004252">
    <property type="term" value="F:serine-type endopeptidase activity"/>
    <property type="evidence" value="ECO:0007669"/>
    <property type="project" value="UniProtKB-UniRule"/>
</dbReference>
<reference evidence="11 12" key="1">
    <citation type="submission" date="2017-01" db="EMBL/GenBank/DDBJ databases">
        <title>Whole-Genome Shotgun Sequencing of Two beta-Proteobacterial Species in Search of the Bulgecin Biosynthetic Cluster.</title>
        <authorList>
            <person name="Horsman M.E."/>
            <person name="Marous D.R."/>
            <person name="Li R."/>
            <person name="Oliver R.A."/>
            <person name="Byun B."/>
            <person name="Emrich S.J."/>
            <person name="Boggess B."/>
            <person name="Townsend C.A."/>
            <person name="Mobashery S."/>
        </authorList>
    </citation>
    <scope>NUCLEOTIDE SEQUENCE [LARGE SCALE GENOMIC DNA]</scope>
    <source>
        <strain evidence="11 12">ATCC 31433</strain>
    </source>
</reference>
<dbReference type="Proteomes" id="UP000217994">
    <property type="component" value="Unassembled WGS sequence"/>
</dbReference>
<dbReference type="SMART" id="SM00944">
    <property type="entry name" value="Pro-kuma_activ"/>
    <property type="match status" value="1"/>
</dbReference>
<evidence type="ECO:0000256" key="2">
    <source>
        <dbReference type="ARBA" id="ARBA00022670"/>
    </source>
</evidence>
<evidence type="ECO:0000256" key="8">
    <source>
        <dbReference type="PROSITE-ProRule" id="PRU01032"/>
    </source>
</evidence>
<evidence type="ECO:0000256" key="4">
    <source>
        <dbReference type="ARBA" id="ARBA00022801"/>
    </source>
</evidence>
<keyword evidence="2 8" id="KW-0645">Protease</keyword>
<feature type="region of interest" description="Disordered" evidence="9">
    <location>
        <begin position="341"/>
        <end position="360"/>
    </location>
</feature>
<dbReference type="CDD" id="cd11377">
    <property type="entry name" value="Pro-peptidase_S53"/>
    <property type="match status" value="1"/>
</dbReference>
<dbReference type="GO" id="GO:0006508">
    <property type="term" value="P:proteolysis"/>
    <property type="evidence" value="ECO:0007669"/>
    <property type="project" value="UniProtKB-KW"/>
</dbReference>
<dbReference type="CDD" id="cd04056">
    <property type="entry name" value="Peptidases_S53"/>
    <property type="match status" value="1"/>
</dbReference>
<evidence type="ECO:0000313" key="12">
    <source>
        <dbReference type="Proteomes" id="UP000217994"/>
    </source>
</evidence>
<organism evidence="11 12">
    <name type="scientific">Burkholderia ubonensis subsp. mesacidophila</name>
    <dbReference type="NCBI Taxonomy" id="265293"/>
    <lineage>
        <taxon>Bacteria</taxon>
        <taxon>Pseudomonadati</taxon>
        <taxon>Pseudomonadota</taxon>
        <taxon>Betaproteobacteria</taxon>
        <taxon>Burkholderiales</taxon>
        <taxon>Burkholderiaceae</taxon>
        <taxon>Burkholderia</taxon>
        <taxon>Burkholderia cepacia complex</taxon>
    </lineage>
</organism>
<sequence length="539" mass="55072">MIKGSEHPHPAGHTKLRPTDSAQELTVTLLLRRRQGGAEPAAGTGDGGGAARPTRDAFAIRHGADPMELDAVKAFAASEGLSVEEADAARRSVIVRGTVAAMNRAFSVQLNDYQYQRGEYRGHDGPVGLPATIADYVEAVVGLTNRKVHAKHFSTASAALKRASMDPPNTRPLTPAQVATLYNFPPGDGAGQTIGLYEMETSEGPAGYATSDITATLKALDGPPVLHIVDVAVDGTQNSGQSDGETGLDITVAGAIAPKATIAVYFAGAQPQNMIHALQMMIHPTAGEPTPSIVSISYGWGPDDLGEPSFSDSEWQQFTMLFEDAGTNKITVLVSSGDSGARIASPTQAQTSYPASDPSVSACGGTTIGNVNGASFEEWVWNDVGAAGPGATGGGVSARFPIPAFQSDVALPKRVGTGQAGRGVPDIAGNASENSGYLQVINGGPPQPVGGTSAVAPLYAGLIARINANNGFPAGSLNAILYSLPASTFRVVGGAPGPVNNNFGEVKGYPVAPGWDACTGLGSVDGQALQTALAARGGH</sequence>
<feature type="active site" description="Charge relay system" evidence="8">
    <location>
        <position position="249"/>
    </location>
</feature>
<evidence type="ECO:0000256" key="1">
    <source>
        <dbReference type="ARBA" id="ARBA00001913"/>
    </source>
</evidence>
<evidence type="ECO:0000256" key="7">
    <source>
        <dbReference type="ARBA" id="ARBA00023145"/>
    </source>
</evidence>
<evidence type="ECO:0000256" key="6">
    <source>
        <dbReference type="ARBA" id="ARBA00022837"/>
    </source>
</evidence>
<evidence type="ECO:0000259" key="10">
    <source>
        <dbReference type="PROSITE" id="PS51695"/>
    </source>
</evidence>
<feature type="domain" description="Peptidase S53" evidence="10">
    <location>
        <begin position="172"/>
        <end position="536"/>
    </location>
</feature>
<feature type="compositionally biased region" description="Polar residues" evidence="9">
    <location>
        <begin position="345"/>
        <end position="354"/>
    </location>
</feature>
<dbReference type="Pfam" id="PF09286">
    <property type="entry name" value="Pro-kuma_activ"/>
    <property type="match status" value="1"/>
</dbReference>
<dbReference type="Gene3D" id="3.40.50.200">
    <property type="entry name" value="Peptidase S8/S53 domain"/>
    <property type="match status" value="1"/>
</dbReference>
<keyword evidence="6" id="KW-0106">Calcium</keyword>
<dbReference type="EMBL" id="MTZU01000058">
    <property type="protein sequence ID" value="PCE30674.1"/>
    <property type="molecule type" value="Genomic_DNA"/>
</dbReference>
<protein>
    <recommendedName>
        <fullName evidence="10">Peptidase S53 domain-containing protein</fullName>
    </recommendedName>
</protein>
<keyword evidence="7" id="KW-0865">Zymogen</keyword>
<comment type="cofactor">
    <cofactor evidence="1">
        <name>Ca(2+)</name>
        <dbReference type="ChEBI" id="CHEBI:29108"/>
    </cofactor>
</comment>
<evidence type="ECO:0000256" key="9">
    <source>
        <dbReference type="SAM" id="MobiDB-lite"/>
    </source>
</evidence>
<proteinExistence type="predicted"/>
<comment type="caution">
    <text evidence="8">Lacks conserved residue(s) required for the propagation of feature annotation.</text>
</comment>
<feature type="active site" description="Charge relay system" evidence="8">
    <location>
        <position position="245"/>
    </location>
</feature>
<evidence type="ECO:0000256" key="5">
    <source>
        <dbReference type="ARBA" id="ARBA00022825"/>
    </source>
</evidence>
<dbReference type="InterPro" id="IPR050819">
    <property type="entry name" value="Tripeptidyl-peptidase_I"/>
</dbReference>
<keyword evidence="3" id="KW-0479">Metal-binding</keyword>
<dbReference type="SUPFAM" id="SSF52743">
    <property type="entry name" value="Subtilisin-like"/>
    <property type="match status" value="1"/>
</dbReference>
<dbReference type="PROSITE" id="PS51695">
    <property type="entry name" value="SEDOLISIN"/>
    <property type="match status" value="1"/>
</dbReference>
<dbReference type="InterPro" id="IPR030400">
    <property type="entry name" value="Sedolisin_dom"/>
</dbReference>
<dbReference type="SUPFAM" id="SSF54897">
    <property type="entry name" value="Protease propeptides/inhibitors"/>
    <property type="match status" value="1"/>
</dbReference>
<dbReference type="InterPro" id="IPR036852">
    <property type="entry name" value="Peptidase_S8/S53_dom_sf"/>
</dbReference>
<dbReference type="GO" id="GO:0008240">
    <property type="term" value="F:tripeptidyl-peptidase activity"/>
    <property type="evidence" value="ECO:0007669"/>
    <property type="project" value="TreeGrafter"/>
</dbReference>
<feature type="active site" description="Charge relay system" evidence="8">
    <location>
        <position position="453"/>
    </location>
</feature>
<gene>
    <name evidence="11" type="ORF">BZL54_20095</name>
</gene>
<keyword evidence="4 8" id="KW-0378">Hydrolase</keyword>
<dbReference type="AlphaFoldDB" id="A0A2A4FDL0"/>
<dbReference type="InterPro" id="IPR015366">
    <property type="entry name" value="S53_propep"/>
</dbReference>
<evidence type="ECO:0000313" key="11">
    <source>
        <dbReference type="EMBL" id="PCE30674.1"/>
    </source>
</evidence>
<keyword evidence="5 8" id="KW-0720">Serine protease</keyword>
<comment type="caution">
    <text evidence="11">The sequence shown here is derived from an EMBL/GenBank/DDBJ whole genome shotgun (WGS) entry which is preliminary data.</text>
</comment>
<dbReference type="PANTHER" id="PTHR14218">
    <property type="entry name" value="PROTEASE S8 TRIPEPTIDYL PEPTIDASE I CLN2"/>
    <property type="match status" value="1"/>
</dbReference>
<accession>A0A2A4FDL0</accession>